<proteinExistence type="predicted"/>
<dbReference type="Proteomes" id="UP000199213">
    <property type="component" value="Unassembled WGS sequence"/>
</dbReference>
<accession>A0A1G9A0J8</accession>
<evidence type="ECO:0000313" key="1">
    <source>
        <dbReference type="EMBL" id="SDK19910.1"/>
    </source>
</evidence>
<gene>
    <name evidence="1" type="ORF">SAMN04487820_105199</name>
</gene>
<sequence>MMIPFGDTTLCLTTGLFDLGETLFLSEPNRVCLTHAGHATELLEVLVSRTCRLHMLE</sequence>
<reference evidence="2" key="1">
    <citation type="submission" date="2016-10" db="EMBL/GenBank/DDBJ databases">
        <authorList>
            <person name="Varghese N."/>
            <person name="Submissions S."/>
        </authorList>
    </citation>
    <scope>NUCLEOTIDE SEQUENCE [LARGE SCALE GENOMIC DNA]</scope>
    <source>
        <strain evidence="2">DSM 45460</strain>
    </source>
</reference>
<name>A0A1G9A0J8_ACTMZ</name>
<evidence type="ECO:0000313" key="2">
    <source>
        <dbReference type="Proteomes" id="UP000199213"/>
    </source>
</evidence>
<protein>
    <submittedName>
        <fullName evidence="1">Uncharacterized protein</fullName>
    </submittedName>
</protein>
<dbReference type="AlphaFoldDB" id="A0A1G9A0J8"/>
<keyword evidence="2" id="KW-1185">Reference proteome</keyword>
<dbReference type="EMBL" id="FNFM01000005">
    <property type="protein sequence ID" value="SDK19910.1"/>
    <property type="molecule type" value="Genomic_DNA"/>
</dbReference>
<organism evidence="1 2">
    <name type="scientific">Actinopolyspora mzabensis</name>
    <dbReference type="NCBI Taxonomy" id="995066"/>
    <lineage>
        <taxon>Bacteria</taxon>
        <taxon>Bacillati</taxon>
        <taxon>Actinomycetota</taxon>
        <taxon>Actinomycetes</taxon>
        <taxon>Actinopolysporales</taxon>
        <taxon>Actinopolysporaceae</taxon>
        <taxon>Actinopolyspora</taxon>
    </lineage>
</organism>